<accession>A0A7W7CF16</accession>
<dbReference type="EMBL" id="JACHMH010000001">
    <property type="protein sequence ID" value="MBB4679964.1"/>
    <property type="molecule type" value="Genomic_DNA"/>
</dbReference>
<evidence type="ECO:0000256" key="1">
    <source>
        <dbReference type="SAM" id="MobiDB-lite"/>
    </source>
</evidence>
<organism evidence="2 3">
    <name type="scientific">Crossiella cryophila</name>
    <dbReference type="NCBI Taxonomy" id="43355"/>
    <lineage>
        <taxon>Bacteria</taxon>
        <taxon>Bacillati</taxon>
        <taxon>Actinomycetota</taxon>
        <taxon>Actinomycetes</taxon>
        <taxon>Pseudonocardiales</taxon>
        <taxon>Pseudonocardiaceae</taxon>
        <taxon>Crossiella</taxon>
    </lineage>
</organism>
<comment type="caution">
    <text evidence="2">The sequence shown here is derived from an EMBL/GenBank/DDBJ whole genome shotgun (WGS) entry which is preliminary data.</text>
</comment>
<feature type="region of interest" description="Disordered" evidence="1">
    <location>
        <begin position="296"/>
        <end position="320"/>
    </location>
</feature>
<dbReference type="Proteomes" id="UP000533598">
    <property type="component" value="Unassembled WGS sequence"/>
</dbReference>
<dbReference type="AlphaFoldDB" id="A0A7W7CF16"/>
<gene>
    <name evidence="2" type="ORF">HNR67_006082</name>
</gene>
<dbReference type="InterPro" id="IPR011659">
    <property type="entry name" value="WD40"/>
</dbReference>
<dbReference type="RefSeq" id="WP_185005646.1">
    <property type="nucleotide sequence ID" value="NZ_BAAAUI010000017.1"/>
</dbReference>
<keyword evidence="3" id="KW-1185">Reference proteome</keyword>
<dbReference type="Pfam" id="PF07676">
    <property type="entry name" value="PD40"/>
    <property type="match status" value="1"/>
</dbReference>
<reference evidence="2 3" key="1">
    <citation type="submission" date="2020-08" db="EMBL/GenBank/DDBJ databases">
        <title>Sequencing the genomes of 1000 actinobacteria strains.</title>
        <authorList>
            <person name="Klenk H.-P."/>
        </authorList>
    </citation>
    <scope>NUCLEOTIDE SEQUENCE [LARGE SCALE GENOMIC DNA]</scope>
    <source>
        <strain evidence="2 3">DSM 44230</strain>
    </source>
</reference>
<dbReference type="InterPro" id="IPR011042">
    <property type="entry name" value="6-blade_b-propeller_TolB-like"/>
</dbReference>
<dbReference type="Gene3D" id="2.120.10.30">
    <property type="entry name" value="TolB, C-terminal domain"/>
    <property type="match status" value="1"/>
</dbReference>
<evidence type="ECO:0008006" key="4">
    <source>
        <dbReference type="Google" id="ProtNLM"/>
    </source>
</evidence>
<evidence type="ECO:0000313" key="2">
    <source>
        <dbReference type="EMBL" id="MBB4679964.1"/>
    </source>
</evidence>
<proteinExistence type="predicted"/>
<name>A0A7W7CF16_9PSEU</name>
<dbReference type="SUPFAM" id="SSF82171">
    <property type="entry name" value="DPP6 N-terminal domain-like"/>
    <property type="match status" value="1"/>
</dbReference>
<evidence type="ECO:0000313" key="3">
    <source>
        <dbReference type="Proteomes" id="UP000533598"/>
    </source>
</evidence>
<sequence>MTARGKAFGAVLITLTLAGGLGYAGWQVASAPGSEGPPLDLGRAGSVLYVDDRDGRVRQVAAAAPGEVLGIGPACQRAYAAGGTLACLRPAAIPGGHEIAVYDAELTERKVLRVWGTPSRTRVSASGKLVAWTVFRSGDAYLFGGGFSTTAGVHNLGTGEHYDSLEEFESTVDGKVLDAADRNFWGITFAADDRTFYATMASGGRTWLMRGDLRTKRLESVRDNAECPSLSPDGTRLAYKKRVGEQWRLHVLGLATGVETALAETANVDDQPAWLDAGTIGYARSTDGRPTLHAVPADGSGAPRALRSGSSPAALAKAAS</sequence>
<protein>
    <recommendedName>
        <fullName evidence="4">WD40-like Beta Propeller Repeat</fullName>
    </recommendedName>
</protein>